<keyword evidence="6 7" id="KW-0413">Isomerase</keyword>
<gene>
    <name evidence="10" type="ORF">ZIOFF_051215</name>
</gene>
<organism evidence="10 11">
    <name type="scientific">Zingiber officinale</name>
    <name type="common">Ginger</name>
    <name type="synonym">Amomum zingiber</name>
    <dbReference type="NCBI Taxonomy" id="94328"/>
    <lineage>
        <taxon>Eukaryota</taxon>
        <taxon>Viridiplantae</taxon>
        <taxon>Streptophyta</taxon>
        <taxon>Embryophyta</taxon>
        <taxon>Tracheophyta</taxon>
        <taxon>Spermatophyta</taxon>
        <taxon>Magnoliopsida</taxon>
        <taxon>Liliopsida</taxon>
        <taxon>Zingiberales</taxon>
        <taxon>Zingiberaceae</taxon>
        <taxon>Zingiber</taxon>
    </lineage>
</organism>
<dbReference type="Gene3D" id="3.40.50.140">
    <property type="match status" value="1"/>
</dbReference>
<dbReference type="GO" id="GO:0006265">
    <property type="term" value="P:DNA topological change"/>
    <property type="evidence" value="ECO:0007669"/>
    <property type="project" value="InterPro"/>
</dbReference>
<dbReference type="InterPro" id="IPR023406">
    <property type="entry name" value="Topo_IA_AS"/>
</dbReference>
<dbReference type="GO" id="GO:0006310">
    <property type="term" value="P:DNA recombination"/>
    <property type="evidence" value="ECO:0007669"/>
    <property type="project" value="TreeGrafter"/>
</dbReference>
<dbReference type="InterPro" id="IPR006171">
    <property type="entry name" value="TOPRIM_dom"/>
</dbReference>
<proteinExistence type="inferred from homology"/>
<dbReference type="PROSITE" id="PS50880">
    <property type="entry name" value="TOPRIM"/>
    <property type="match status" value="1"/>
</dbReference>
<comment type="function">
    <text evidence="7">Introduces a single-strand break via transesterification at a target site in duplex DNA. Releases the supercoiling and torsional tension of DNA introduced during the DNA replication and transcription by transiently cleaving and rejoining one strand of the DNA duplex. The scissile phosphodiester is attacked by the catalytic tyrosine of the enzyme, resulting in the formation of a DNA-(5'-phosphotyrosyl)-enzyme intermediate and the expulsion of a 3'-OH DNA strand.</text>
</comment>
<dbReference type="PROSITE" id="PS00396">
    <property type="entry name" value="TOPO_IA_1"/>
    <property type="match status" value="1"/>
</dbReference>
<evidence type="ECO:0000256" key="2">
    <source>
        <dbReference type="ARBA" id="ARBA00009446"/>
    </source>
</evidence>
<dbReference type="PANTHER" id="PTHR11390">
    <property type="entry name" value="PROKARYOTIC DNA TOPOISOMERASE"/>
    <property type="match status" value="1"/>
</dbReference>
<feature type="domain" description="Toprim" evidence="8">
    <location>
        <begin position="13"/>
        <end position="199"/>
    </location>
</feature>
<comment type="catalytic activity">
    <reaction evidence="1 7">
        <text>ATP-independent breakage of single-stranded DNA, followed by passage and rejoining.</text>
        <dbReference type="EC" id="5.6.2.1"/>
    </reaction>
</comment>
<dbReference type="Gene3D" id="1.10.460.10">
    <property type="entry name" value="Topoisomerase I, domain 2"/>
    <property type="match status" value="1"/>
</dbReference>
<dbReference type="Pfam" id="PF01751">
    <property type="entry name" value="Toprim"/>
    <property type="match status" value="1"/>
</dbReference>
<accession>A0A8J5KQW1</accession>
<evidence type="ECO:0000313" key="11">
    <source>
        <dbReference type="Proteomes" id="UP000734854"/>
    </source>
</evidence>
<dbReference type="Gene3D" id="2.70.20.10">
    <property type="entry name" value="Topoisomerase I, domain 3"/>
    <property type="match status" value="1"/>
</dbReference>
<comment type="similarity">
    <text evidence="2 7">Belongs to the type IA topoisomerase family.</text>
</comment>
<keyword evidence="5 7" id="KW-0238">DNA-binding</keyword>
<evidence type="ECO:0000256" key="7">
    <source>
        <dbReference type="RuleBase" id="RU362092"/>
    </source>
</evidence>
<dbReference type="PROSITE" id="PS52039">
    <property type="entry name" value="TOPO_IA_2"/>
    <property type="match status" value="1"/>
</dbReference>
<dbReference type="InterPro" id="IPR023405">
    <property type="entry name" value="Topo_IA_core_domain"/>
</dbReference>
<reference evidence="10 11" key="1">
    <citation type="submission" date="2020-08" db="EMBL/GenBank/DDBJ databases">
        <title>Plant Genome Project.</title>
        <authorList>
            <person name="Zhang R.-G."/>
        </authorList>
    </citation>
    <scope>NUCLEOTIDE SEQUENCE [LARGE SCALE GENOMIC DNA]</scope>
    <source>
        <tissue evidence="10">Rhizome</tissue>
    </source>
</reference>
<dbReference type="GO" id="GO:0003917">
    <property type="term" value="F:DNA topoisomerase type I (single strand cut, ATP-independent) activity"/>
    <property type="evidence" value="ECO:0007669"/>
    <property type="project" value="UniProtKB-EC"/>
</dbReference>
<dbReference type="CDD" id="cd00186">
    <property type="entry name" value="TOP1Ac"/>
    <property type="match status" value="1"/>
</dbReference>
<dbReference type="SMART" id="SM00436">
    <property type="entry name" value="TOP1Bc"/>
    <property type="match status" value="1"/>
</dbReference>
<dbReference type="InterPro" id="IPR034144">
    <property type="entry name" value="TOPRIM_TopoIII"/>
</dbReference>
<dbReference type="SMART" id="SM00493">
    <property type="entry name" value="TOPRIM"/>
    <property type="match status" value="1"/>
</dbReference>
<evidence type="ECO:0000313" key="10">
    <source>
        <dbReference type="EMBL" id="KAG6489934.1"/>
    </source>
</evidence>
<evidence type="ECO:0000259" key="8">
    <source>
        <dbReference type="PROSITE" id="PS50880"/>
    </source>
</evidence>
<evidence type="ECO:0000259" key="9">
    <source>
        <dbReference type="PROSITE" id="PS52039"/>
    </source>
</evidence>
<dbReference type="CDD" id="cd03362">
    <property type="entry name" value="TOPRIM_TopoIA_TopoIII"/>
    <property type="match status" value="1"/>
</dbReference>
<dbReference type="InterPro" id="IPR013826">
    <property type="entry name" value="Topo_IA_cen_sub3"/>
</dbReference>
<dbReference type="SUPFAM" id="SSF56712">
    <property type="entry name" value="Prokaryotic type I DNA topoisomerase"/>
    <property type="match status" value="1"/>
</dbReference>
<dbReference type="InterPro" id="IPR003602">
    <property type="entry name" value="Topo_IA_DNA-bd_dom"/>
</dbReference>
<evidence type="ECO:0000256" key="5">
    <source>
        <dbReference type="ARBA" id="ARBA00023125"/>
    </source>
</evidence>
<dbReference type="PRINTS" id="PR00417">
    <property type="entry name" value="PRTPISMRASEI"/>
</dbReference>
<protein>
    <recommendedName>
        <fullName evidence="3 7">DNA topoisomerase</fullName>
        <ecNumber evidence="3 7">5.6.2.1</ecNumber>
    </recommendedName>
</protein>
<evidence type="ECO:0000256" key="4">
    <source>
        <dbReference type="ARBA" id="ARBA00023029"/>
    </source>
</evidence>
<dbReference type="InterPro" id="IPR000380">
    <property type="entry name" value="Topo_IA"/>
</dbReference>
<dbReference type="Proteomes" id="UP000734854">
    <property type="component" value="Unassembled WGS sequence"/>
</dbReference>
<name>A0A8J5KQW1_ZINOF</name>
<comment type="caution">
    <text evidence="10">The sequence shown here is derived from an EMBL/GenBank/DDBJ whole genome shotgun (WGS) entry which is preliminary data.</text>
</comment>
<dbReference type="InterPro" id="IPR013825">
    <property type="entry name" value="Topo_IA_cen_sub2"/>
</dbReference>
<dbReference type="InterPro" id="IPR013497">
    <property type="entry name" value="Topo_IA_cen"/>
</dbReference>
<keyword evidence="11" id="KW-1185">Reference proteome</keyword>
<evidence type="ECO:0000256" key="3">
    <source>
        <dbReference type="ARBA" id="ARBA00012891"/>
    </source>
</evidence>
<sequence length="656" mass="74467">MSRSGGGGGRTIRVLNVAEKPSVAKAVAEILSRRSGGMRSREGRSRFNRVFEFEYAIGSQVCHMLVTSVTGHLMELEFEDRFRKWHSCDPVDLYNAPVRKFVPELEEVKNTDLGLGSCILEIYALGWLRILHLPLQFPYSFEVQDKLDIKKTLEEEARKCQWLVLWLDCDREGENIAFEVIEVCTAANDNLNIWRARFSALIDREIHYSVQNLARPNKLFSDAVDARQEIDLRIGASFTRFQTMLIKDSFVLDFAGDGRNLVLSYGPCQIEIIMIVFGNVQFPTLGFIVERYWEIQSHEAEEFWTINCSHTSDEGTANFNWMRVHLFDYTSAVIIYEMCVEESTATVINVKHQEKLKYPPYPLSTVELQKRASRYFRMSSEHTMKIAEELYQAGFISYPRTETDGFSVNTDLHAIVGEQVGHPNWGSYAQRLLDFEARLWRNPSSGGHDDKAHPPIHPTKFSAGETSWSQDHNRLYELVVRHFLACVSQPAVGAETSVEIDIAGEQFVASGRVIISVSHLCAICSQFVPTSLTLDSGVTRPPPLLSEADLLSCMDKAGIGTDATMHEHIKKLLDRHYATKDSNTRFSPTNLGEALVMGYDEMGYELWKPYLRAMMECDMKAVSIGTKRKSEVLESCLQQMKACFIDVRLATCHILS</sequence>
<keyword evidence="4 7" id="KW-0799">Topoisomerase</keyword>
<evidence type="ECO:0000256" key="6">
    <source>
        <dbReference type="ARBA" id="ARBA00023235"/>
    </source>
</evidence>
<dbReference type="FunFam" id="1.10.290.10:FF:000001">
    <property type="entry name" value="DNA topoisomerase"/>
    <property type="match status" value="1"/>
</dbReference>
<feature type="domain" description="Topo IA-type catalytic" evidence="9">
    <location>
        <begin position="217"/>
        <end position="645"/>
    </location>
</feature>
<dbReference type="EMBL" id="JACMSC010000014">
    <property type="protein sequence ID" value="KAG6489934.1"/>
    <property type="molecule type" value="Genomic_DNA"/>
</dbReference>
<dbReference type="PANTHER" id="PTHR11390:SF21">
    <property type="entry name" value="DNA TOPOISOMERASE 3-ALPHA"/>
    <property type="match status" value="1"/>
</dbReference>
<dbReference type="GO" id="GO:0031422">
    <property type="term" value="C:RecQ family helicase-topoisomerase III complex"/>
    <property type="evidence" value="ECO:0007669"/>
    <property type="project" value="TreeGrafter"/>
</dbReference>
<dbReference type="GO" id="GO:0003677">
    <property type="term" value="F:DNA binding"/>
    <property type="evidence" value="ECO:0007669"/>
    <property type="project" value="UniProtKB-KW"/>
</dbReference>
<dbReference type="Pfam" id="PF01131">
    <property type="entry name" value="Topoisom_bac"/>
    <property type="match status" value="1"/>
</dbReference>
<dbReference type="InterPro" id="IPR003601">
    <property type="entry name" value="Topo_IA_2"/>
</dbReference>
<dbReference type="Gene3D" id="1.10.290.10">
    <property type="entry name" value="Topoisomerase I, domain 4"/>
    <property type="match status" value="1"/>
</dbReference>
<dbReference type="InterPro" id="IPR013824">
    <property type="entry name" value="Topo_IA_cen_sub1"/>
</dbReference>
<dbReference type="EC" id="5.6.2.1" evidence="3 7"/>
<dbReference type="GO" id="GO:0006281">
    <property type="term" value="P:DNA repair"/>
    <property type="evidence" value="ECO:0007669"/>
    <property type="project" value="TreeGrafter"/>
</dbReference>
<dbReference type="AlphaFoldDB" id="A0A8J5KQW1"/>
<dbReference type="SMART" id="SM00437">
    <property type="entry name" value="TOP1Ac"/>
    <property type="match status" value="1"/>
</dbReference>
<evidence type="ECO:0000256" key="1">
    <source>
        <dbReference type="ARBA" id="ARBA00000213"/>
    </source>
</evidence>
<dbReference type="GO" id="GO:0005634">
    <property type="term" value="C:nucleus"/>
    <property type="evidence" value="ECO:0007669"/>
    <property type="project" value="TreeGrafter"/>
</dbReference>